<dbReference type="PROSITE" id="PS51192">
    <property type="entry name" value="HELICASE_ATP_BIND_1"/>
    <property type="match status" value="1"/>
</dbReference>
<dbReference type="SMART" id="SM00957">
    <property type="entry name" value="SecA_DEAD"/>
    <property type="match status" value="1"/>
</dbReference>
<feature type="binding site" evidence="15">
    <location>
        <position position="512"/>
    </location>
    <ligand>
        <name>ATP</name>
        <dbReference type="ChEBI" id="CHEBI:30616"/>
    </ligand>
</feature>
<evidence type="ECO:0000256" key="1">
    <source>
        <dbReference type="ARBA" id="ARBA00001947"/>
    </source>
</evidence>
<dbReference type="InterPro" id="IPR011115">
    <property type="entry name" value="SecA_DEAD"/>
</dbReference>
<gene>
    <name evidence="15" type="primary">secA</name>
    <name evidence="19" type="ORF">ASN18_2065</name>
</gene>
<dbReference type="SUPFAM" id="SSF81767">
    <property type="entry name" value="Pre-protein crosslinking domain of SecA"/>
    <property type="match status" value="1"/>
</dbReference>
<evidence type="ECO:0000256" key="6">
    <source>
        <dbReference type="ARBA" id="ARBA00022490"/>
    </source>
</evidence>
<comment type="subcellular location">
    <subcellularLocation>
        <location evidence="15">Cell membrane</location>
        <topology evidence="15">Peripheral membrane protein</topology>
        <orientation evidence="15">Cytoplasmic side</orientation>
    </subcellularLocation>
    <subcellularLocation>
        <location evidence="15">Cytoplasm</location>
    </subcellularLocation>
    <subcellularLocation>
        <location evidence="2">Membrane</location>
        <topology evidence="2">Peripheral membrane protein</topology>
    </subcellularLocation>
    <text evidence="15">Distribution is 50-50.</text>
</comment>
<evidence type="ECO:0000259" key="18">
    <source>
        <dbReference type="PROSITE" id="PS51196"/>
    </source>
</evidence>
<keyword evidence="12 15" id="KW-1278">Translocase</keyword>
<comment type="function">
    <text evidence="15">Part of the Sec protein translocase complex. Interacts with the SecYEG preprotein conducting channel. Has a central role in coupling the hydrolysis of ATP to the transfer of proteins into and across the cell membrane, serving as an ATP-driven molecular motor driving the stepwise translocation of polypeptide chains across the membrane.</text>
</comment>
<sequence length="897" mass="101622">MINMILSKIFGTKNERELKKLFPIVDEINALEPGIVSKSDDELRAKTAEFNARLTNGETLDDMLKEAFAVVREVSRRTVAMRHFDVQLIGGLALHHGKIAEMKTGEGKTLVGTLPVYLNAIGGRGVHVVTVNDYLARRDTQWMGPIYNFLGMSVGVIQHDSSFLYDPSYKSEYDKNDYLRPCTRQEAYRANITYGTNNEYGFDYLRDNMKYDLQDYVQRELNYAIVDEVDSILIDEARTPLIISGPSEDSTDKYYNINRIIPKLTINVDFTIDEKTKNAILTEDGGVRAEKLLGVDNLFDPVNIELVHHVLQGLKAHNLYKRDVDYVISDGEVLIVDEFTGRLMPGRRWSDGLHQAIEAKEGVKIESENQTLATITFQNYFRMYNKLAGMTGTADTEAEEFGKIYNLDVMVIPTNKPMTRDDMPDSIYKTEQAKFNAVTADIQGCHEKGQPVLVGTISIEKSEVLSRELKKAKIPHNVLNAKYHEKEAEIIAQAGRKGAVTIATNMAGRGTDIVLGGNPKGIAQDMLRDTKDYTPEQFKDALSRADQLCTEEKEQVLVAGGLYILGTERHEARRIDNQLRGRSGRQGDPGASKFYLSLEDDLMRIFGSDKIAGLMNRLGMEEDVPIENSMVSKAIANAQKKVEAHNFDIRKHLLEYDDVMNKQRTEIYSFRKEILSSESLKEKVTDMIKDTVDDLIAAHCPEDTYAEAWDMNALWDSAYGVFEIPRSYLKETLSEAANLNVIREKLFELAQQHYEEKEKNTSAEVLRYLEKMTLLQILDTQWKDHLLAMDHLKEGIGLRGYGQKDPLVEYKKEAFDMFAEMTYRITSEFLSRMFHIQIHGEGESAAAVAAPKKQQVFYNRSDEESVQVVRKGRKTGRNDPCTCGSGKKFKKCCGRGE</sequence>
<dbReference type="InterPro" id="IPR044722">
    <property type="entry name" value="SecA_SF2_C"/>
</dbReference>
<dbReference type="Pfam" id="PF21090">
    <property type="entry name" value="P-loop_SecA"/>
    <property type="match status" value="1"/>
</dbReference>
<dbReference type="NCBIfam" id="NF009538">
    <property type="entry name" value="PRK12904.1"/>
    <property type="match status" value="1"/>
</dbReference>
<comment type="similarity">
    <text evidence="3 15 16">Belongs to the SecA family.</text>
</comment>
<evidence type="ECO:0000259" key="17">
    <source>
        <dbReference type="PROSITE" id="PS51192"/>
    </source>
</evidence>
<feature type="domain" description="SecA family profile" evidence="18">
    <location>
        <begin position="3"/>
        <end position="627"/>
    </location>
</feature>
<comment type="subunit">
    <text evidence="15">Monomer and homodimer. Part of the essential Sec protein translocation apparatus which comprises SecA, SecYEG and auxiliary proteins SecDF. Other proteins may also be involved.</text>
</comment>
<keyword evidence="20" id="KW-1185">Reference proteome</keyword>
<dbReference type="Gene3D" id="3.40.50.300">
    <property type="entry name" value="P-loop containing nucleotide triphosphate hydrolases"/>
    <property type="match status" value="2"/>
</dbReference>
<evidence type="ECO:0000256" key="8">
    <source>
        <dbReference type="ARBA" id="ARBA00022741"/>
    </source>
</evidence>
<evidence type="ECO:0000313" key="20">
    <source>
        <dbReference type="Proteomes" id="UP000060487"/>
    </source>
</evidence>
<dbReference type="PRINTS" id="PR00906">
    <property type="entry name" value="SECA"/>
</dbReference>
<evidence type="ECO:0000256" key="3">
    <source>
        <dbReference type="ARBA" id="ARBA00007650"/>
    </source>
</evidence>
<dbReference type="EC" id="7.4.2.8" evidence="15"/>
<comment type="cofactor">
    <cofactor evidence="1">
        <name>Zn(2+)</name>
        <dbReference type="ChEBI" id="CHEBI:29105"/>
    </cofactor>
</comment>
<keyword evidence="14 15" id="KW-0472">Membrane</keyword>
<evidence type="ECO:0000256" key="14">
    <source>
        <dbReference type="ARBA" id="ARBA00023136"/>
    </source>
</evidence>
<dbReference type="PROSITE" id="PS51196">
    <property type="entry name" value="SECA_MOTOR_DEAD"/>
    <property type="match status" value="1"/>
</dbReference>
<evidence type="ECO:0000256" key="11">
    <source>
        <dbReference type="ARBA" id="ARBA00022927"/>
    </source>
</evidence>
<dbReference type="InterPro" id="IPR011130">
    <property type="entry name" value="SecA_preprotein_X-link_dom"/>
</dbReference>
<keyword evidence="10 15" id="KW-0067">ATP-binding</keyword>
<evidence type="ECO:0000256" key="9">
    <source>
        <dbReference type="ARBA" id="ARBA00022833"/>
    </source>
</evidence>
<dbReference type="InterPro" id="IPR036670">
    <property type="entry name" value="SecA_X-link_sf"/>
</dbReference>
<dbReference type="InterPro" id="IPR036266">
    <property type="entry name" value="SecA_Wing/Scaffold_sf"/>
</dbReference>
<dbReference type="Pfam" id="PF02810">
    <property type="entry name" value="SEC-C"/>
    <property type="match status" value="1"/>
</dbReference>
<dbReference type="PANTHER" id="PTHR30612:SF0">
    <property type="entry name" value="CHLOROPLAST PROTEIN-TRANSPORTING ATPASE"/>
    <property type="match status" value="1"/>
</dbReference>
<dbReference type="NCBIfam" id="TIGR00963">
    <property type="entry name" value="secA"/>
    <property type="match status" value="1"/>
</dbReference>
<keyword evidence="9" id="KW-0862">Zinc</keyword>
<dbReference type="InterPro" id="IPR000185">
    <property type="entry name" value="SecA"/>
</dbReference>
<comment type="catalytic activity">
    <reaction evidence="15">
        <text>ATP + H2O + cellular proteinSide 1 = ADP + phosphate + cellular proteinSide 2.</text>
        <dbReference type="EC" id="7.4.2.8"/>
    </reaction>
</comment>
<dbReference type="SMART" id="SM00958">
    <property type="entry name" value="SecA_PP_bind"/>
    <property type="match status" value="1"/>
</dbReference>
<dbReference type="InterPro" id="IPR004027">
    <property type="entry name" value="SEC_C_motif"/>
</dbReference>
<keyword evidence="11 15" id="KW-0653">Protein transport</keyword>
<evidence type="ECO:0000256" key="15">
    <source>
        <dbReference type="HAMAP-Rule" id="MF_01382"/>
    </source>
</evidence>
<evidence type="ECO:0000256" key="16">
    <source>
        <dbReference type="RuleBase" id="RU003874"/>
    </source>
</evidence>
<keyword evidence="6 15" id="KW-0963">Cytoplasm</keyword>
<feature type="binding site" evidence="15">
    <location>
        <begin position="105"/>
        <end position="109"/>
    </location>
    <ligand>
        <name>ATP</name>
        <dbReference type="ChEBI" id="CHEBI:30616"/>
    </ligand>
</feature>
<dbReference type="Gene3D" id="3.90.1440.10">
    <property type="entry name" value="SecA, preprotein cross-linking domain"/>
    <property type="match status" value="1"/>
</dbReference>
<feature type="binding site" evidence="15">
    <location>
        <position position="87"/>
    </location>
    <ligand>
        <name>ATP</name>
        <dbReference type="ChEBI" id="CHEBI:30616"/>
    </ligand>
</feature>
<evidence type="ECO:0000256" key="5">
    <source>
        <dbReference type="ARBA" id="ARBA00022475"/>
    </source>
</evidence>
<dbReference type="CDD" id="cd17928">
    <property type="entry name" value="DEXDc_SecA"/>
    <property type="match status" value="1"/>
</dbReference>
<reference evidence="19 20" key="1">
    <citation type="submission" date="2015-11" db="EMBL/GenBank/DDBJ databases">
        <authorList>
            <person name="Lin W."/>
        </authorList>
    </citation>
    <scope>NUCLEOTIDE SEQUENCE [LARGE SCALE GENOMIC DNA]</scope>
    <source>
        <strain evidence="19 20">HCH-1</strain>
    </source>
</reference>
<dbReference type="InterPro" id="IPR014018">
    <property type="entry name" value="SecA_motor_DEAD"/>
</dbReference>
<organism evidence="19 20">
    <name type="scientific">Candidatus Magnetominusculus xianensis</name>
    <dbReference type="NCBI Taxonomy" id="1748249"/>
    <lineage>
        <taxon>Bacteria</taxon>
        <taxon>Pseudomonadati</taxon>
        <taxon>Nitrospirota</taxon>
        <taxon>Nitrospiria</taxon>
        <taxon>Nitrospirales</taxon>
        <taxon>Nitrospiraceae</taxon>
        <taxon>Candidatus Magnetominusculus</taxon>
    </lineage>
</organism>
<comment type="caution">
    <text evidence="19">The sequence shown here is derived from an EMBL/GenBank/DDBJ whole genome shotgun (WGS) entry which is preliminary data.</text>
</comment>
<dbReference type="SUPFAM" id="SSF52540">
    <property type="entry name" value="P-loop containing nucleoside triphosphate hydrolases"/>
    <property type="match status" value="2"/>
</dbReference>
<evidence type="ECO:0000256" key="4">
    <source>
        <dbReference type="ARBA" id="ARBA00022448"/>
    </source>
</evidence>
<protein>
    <recommendedName>
        <fullName evidence="15 16">Protein translocase subunit SecA</fullName>
        <ecNumber evidence="15">7.4.2.8</ecNumber>
    </recommendedName>
</protein>
<dbReference type="Pfam" id="PF07516">
    <property type="entry name" value="SecA_SW"/>
    <property type="match status" value="1"/>
</dbReference>
<keyword evidence="5 15" id="KW-1003">Cell membrane</keyword>
<dbReference type="InterPro" id="IPR027417">
    <property type="entry name" value="P-loop_NTPase"/>
</dbReference>
<evidence type="ECO:0000256" key="12">
    <source>
        <dbReference type="ARBA" id="ARBA00022967"/>
    </source>
</evidence>
<evidence type="ECO:0000256" key="2">
    <source>
        <dbReference type="ARBA" id="ARBA00004170"/>
    </source>
</evidence>
<proteinExistence type="inferred from homology"/>
<dbReference type="InterPro" id="IPR020937">
    <property type="entry name" value="SecA_CS"/>
</dbReference>
<dbReference type="Pfam" id="PF01043">
    <property type="entry name" value="SecA_PP_bind"/>
    <property type="match status" value="1"/>
</dbReference>
<name>A0ABR5SIQ2_9BACT</name>
<evidence type="ECO:0000256" key="7">
    <source>
        <dbReference type="ARBA" id="ARBA00022723"/>
    </source>
</evidence>
<keyword evidence="13 15" id="KW-0811">Translocation</keyword>
<dbReference type="Pfam" id="PF07517">
    <property type="entry name" value="SecA_DEAD"/>
    <property type="match status" value="1"/>
</dbReference>
<evidence type="ECO:0000256" key="13">
    <source>
        <dbReference type="ARBA" id="ARBA00023010"/>
    </source>
</evidence>
<dbReference type="PROSITE" id="PS01312">
    <property type="entry name" value="SECA"/>
    <property type="match status" value="1"/>
</dbReference>
<feature type="domain" description="Helicase ATP-binding" evidence="17">
    <location>
        <begin position="89"/>
        <end position="265"/>
    </location>
</feature>
<dbReference type="Proteomes" id="UP000060487">
    <property type="component" value="Unassembled WGS sequence"/>
</dbReference>
<evidence type="ECO:0000256" key="10">
    <source>
        <dbReference type="ARBA" id="ARBA00022840"/>
    </source>
</evidence>
<dbReference type="InterPro" id="IPR014001">
    <property type="entry name" value="Helicase_ATP-bd"/>
</dbReference>
<dbReference type="HAMAP" id="MF_01382">
    <property type="entry name" value="SecA"/>
    <property type="match status" value="1"/>
</dbReference>
<evidence type="ECO:0000313" key="19">
    <source>
        <dbReference type="EMBL" id="KWT84137.1"/>
    </source>
</evidence>
<accession>A0ABR5SIQ2</accession>
<dbReference type="InterPro" id="IPR011116">
    <property type="entry name" value="SecA_Wing/Scaffold"/>
</dbReference>
<dbReference type="SUPFAM" id="SSF81886">
    <property type="entry name" value="Helical scaffold and wing domains of SecA"/>
    <property type="match status" value="1"/>
</dbReference>
<keyword evidence="7" id="KW-0479">Metal-binding</keyword>
<dbReference type="EMBL" id="LNQR01000070">
    <property type="protein sequence ID" value="KWT84137.1"/>
    <property type="molecule type" value="Genomic_DNA"/>
</dbReference>
<dbReference type="RefSeq" id="WP_085052668.1">
    <property type="nucleotide sequence ID" value="NZ_LNQR01000070.1"/>
</dbReference>
<keyword evidence="8 15" id="KW-0547">Nucleotide-binding</keyword>
<dbReference type="CDD" id="cd18803">
    <property type="entry name" value="SF2_C_secA"/>
    <property type="match status" value="1"/>
</dbReference>
<dbReference type="Gene3D" id="1.10.3060.10">
    <property type="entry name" value="Helical scaffold and wing domains of SecA"/>
    <property type="match status" value="1"/>
</dbReference>
<keyword evidence="4 15" id="KW-0813">Transport</keyword>
<dbReference type="PANTHER" id="PTHR30612">
    <property type="entry name" value="SECA INNER MEMBRANE COMPONENT OF SEC PROTEIN SECRETION SYSTEM"/>
    <property type="match status" value="1"/>
</dbReference>